<protein>
    <submittedName>
        <fullName evidence="4">Universal stress protein</fullName>
    </submittedName>
</protein>
<feature type="region of interest" description="Disordered" evidence="2">
    <location>
        <begin position="1"/>
        <end position="29"/>
    </location>
</feature>
<proteinExistence type="inferred from homology"/>
<dbReference type="RefSeq" id="WP_263570112.1">
    <property type="nucleotide sequence ID" value="NZ_JAJIRN010000002.1"/>
</dbReference>
<reference evidence="4 5" key="1">
    <citation type="submission" date="2021-11" db="EMBL/GenBank/DDBJ databases">
        <authorList>
            <person name="Liang Q."/>
            <person name="Mou H."/>
            <person name="Liu Z."/>
        </authorList>
    </citation>
    <scope>NUCLEOTIDE SEQUENCE [LARGE SCALE GENOMIC DNA]</scope>
    <source>
        <strain evidence="4 5">CHU3</strain>
    </source>
</reference>
<dbReference type="PANTHER" id="PTHR46268">
    <property type="entry name" value="STRESS RESPONSE PROTEIN NHAX"/>
    <property type="match status" value="1"/>
</dbReference>
<sequence>MSTLSSTAGPLSDADAHAAPTGERRDEHGRRIALTFESTRVRPVAPPANCWCVAIDGSAHSMHALTQAMQLATESGANTLDIATVHHWLSTEAAETELAVRGLATSADARALLDSRGFAWRLHALMGEPAQRLIEQSELLGARGIVIGARGLSAFDGLLLGSVAQQVIHNFHGAVLVVRAPAAP</sequence>
<dbReference type="InterPro" id="IPR006015">
    <property type="entry name" value="Universal_stress_UspA"/>
</dbReference>
<evidence type="ECO:0000256" key="1">
    <source>
        <dbReference type="ARBA" id="ARBA00008791"/>
    </source>
</evidence>
<comment type="similarity">
    <text evidence="1">Belongs to the universal stress protein A family.</text>
</comment>
<dbReference type="CDD" id="cd00293">
    <property type="entry name" value="USP-like"/>
    <property type="match status" value="1"/>
</dbReference>
<feature type="domain" description="UspA" evidence="3">
    <location>
        <begin position="53"/>
        <end position="179"/>
    </location>
</feature>
<organism evidence="4 5">
    <name type="scientific">Roseateles oligotrophus</name>
    <dbReference type="NCBI Taxonomy" id="1769250"/>
    <lineage>
        <taxon>Bacteria</taxon>
        <taxon>Pseudomonadati</taxon>
        <taxon>Pseudomonadota</taxon>
        <taxon>Betaproteobacteria</taxon>
        <taxon>Burkholderiales</taxon>
        <taxon>Sphaerotilaceae</taxon>
        <taxon>Roseateles</taxon>
    </lineage>
</organism>
<evidence type="ECO:0000313" key="5">
    <source>
        <dbReference type="Proteomes" id="UP001209701"/>
    </source>
</evidence>
<gene>
    <name evidence="4" type="ORF">LNV07_05250</name>
</gene>
<evidence type="ECO:0000313" key="4">
    <source>
        <dbReference type="EMBL" id="MCV2367496.1"/>
    </source>
</evidence>
<dbReference type="Gene3D" id="3.40.50.620">
    <property type="entry name" value="HUPs"/>
    <property type="match status" value="1"/>
</dbReference>
<dbReference type="Proteomes" id="UP001209701">
    <property type="component" value="Unassembled WGS sequence"/>
</dbReference>
<evidence type="ECO:0000256" key="2">
    <source>
        <dbReference type="SAM" id="MobiDB-lite"/>
    </source>
</evidence>
<dbReference type="PRINTS" id="PR01438">
    <property type="entry name" value="UNVRSLSTRESS"/>
</dbReference>
<accession>A0ABT2YB13</accession>
<dbReference type="SUPFAM" id="SSF52402">
    <property type="entry name" value="Adenine nucleotide alpha hydrolases-like"/>
    <property type="match status" value="1"/>
</dbReference>
<name>A0ABT2YB13_9BURK</name>
<comment type="caution">
    <text evidence="4">The sequence shown here is derived from an EMBL/GenBank/DDBJ whole genome shotgun (WGS) entry which is preliminary data.</text>
</comment>
<dbReference type="PANTHER" id="PTHR46268:SF6">
    <property type="entry name" value="UNIVERSAL STRESS PROTEIN UP12"/>
    <property type="match status" value="1"/>
</dbReference>
<keyword evidence="5" id="KW-1185">Reference proteome</keyword>
<dbReference type="InterPro" id="IPR014729">
    <property type="entry name" value="Rossmann-like_a/b/a_fold"/>
</dbReference>
<evidence type="ECO:0000259" key="3">
    <source>
        <dbReference type="Pfam" id="PF00582"/>
    </source>
</evidence>
<dbReference type="InterPro" id="IPR006016">
    <property type="entry name" value="UspA"/>
</dbReference>
<dbReference type="Pfam" id="PF00582">
    <property type="entry name" value="Usp"/>
    <property type="match status" value="1"/>
</dbReference>
<dbReference type="EMBL" id="JAJIRN010000002">
    <property type="protein sequence ID" value="MCV2367496.1"/>
    <property type="molecule type" value="Genomic_DNA"/>
</dbReference>